<dbReference type="InterPro" id="IPR039425">
    <property type="entry name" value="RNA_pol_sigma-70-like"/>
</dbReference>
<evidence type="ECO:0000256" key="3">
    <source>
        <dbReference type="ARBA" id="ARBA00023163"/>
    </source>
</evidence>
<accession>A0ABT7PNU2</accession>
<keyword evidence="3" id="KW-0804">Transcription</keyword>
<dbReference type="NCBIfam" id="TIGR02937">
    <property type="entry name" value="sigma70-ECF"/>
    <property type="match status" value="1"/>
</dbReference>
<reference evidence="5 6" key="1">
    <citation type="submission" date="2023-06" db="EMBL/GenBank/DDBJ databases">
        <title>Roseiconus lacunae JC819 isolated from Gulf of Mannar region, Tamil Nadu.</title>
        <authorList>
            <person name="Pk S."/>
            <person name="Ch S."/>
            <person name="Ch V.R."/>
        </authorList>
    </citation>
    <scope>NUCLEOTIDE SEQUENCE [LARGE SCALE GENOMIC DNA]</scope>
    <source>
        <strain evidence="5 6">JC819</strain>
    </source>
</reference>
<dbReference type="PANTHER" id="PTHR43133:SF51">
    <property type="entry name" value="RNA POLYMERASE SIGMA FACTOR"/>
    <property type="match status" value="1"/>
</dbReference>
<evidence type="ECO:0000256" key="1">
    <source>
        <dbReference type="ARBA" id="ARBA00023015"/>
    </source>
</evidence>
<dbReference type="EMBL" id="JASZZN010000019">
    <property type="protein sequence ID" value="MDM4018140.1"/>
    <property type="molecule type" value="Genomic_DNA"/>
</dbReference>
<dbReference type="PANTHER" id="PTHR43133">
    <property type="entry name" value="RNA POLYMERASE ECF-TYPE SIGMA FACTO"/>
    <property type="match status" value="1"/>
</dbReference>
<evidence type="ECO:0000313" key="6">
    <source>
        <dbReference type="Proteomes" id="UP001239462"/>
    </source>
</evidence>
<dbReference type="InterPro" id="IPR013325">
    <property type="entry name" value="RNA_pol_sigma_r2"/>
</dbReference>
<gene>
    <name evidence="5" type="ORF">QTN89_22010</name>
</gene>
<dbReference type="RefSeq" id="WP_289165797.1">
    <property type="nucleotide sequence ID" value="NZ_JASZZN010000019.1"/>
</dbReference>
<keyword evidence="2" id="KW-0731">Sigma factor</keyword>
<protein>
    <submittedName>
        <fullName evidence="5">RNA polymerase sigma factor</fullName>
    </submittedName>
</protein>
<dbReference type="Proteomes" id="UP001239462">
    <property type="component" value="Unassembled WGS sequence"/>
</dbReference>
<sequence length="295" mass="33396">MYNPFTEDAAIGDPEDAQLVCQANDGDRSALEKLILRHQAWIYNIAVRMVFEPYDAEEVTQEVLIKVVTRLSTFRGDSQFRTWLYRIAVNHVLSMKRRGGEKAILTFSTYAEAINGTPDLDLPDSKSVPVEVPLLVEETKVACTTGMLLCLDRQQRLIFTLGEIFGVSDALGSEVLETTTANFRQRLSRARRDLHQFMNQQCGLVNANNPCRCPRKTKGFIDAGHVDPNNLLFATSHLQRIGDVAQGTAREIDDIAERSFFAIYRDHPFLEPAEQSRWLRRILDLPEVRATLELG</sequence>
<dbReference type="InterPro" id="IPR014284">
    <property type="entry name" value="RNA_pol_sigma-70_dom"/>
</dbReference>
<dbReference type="Pfam" id="PF04542">
    <property type="entry name" value="Sigma70_r2"/>
    <property type="match status" value="1"/>
</dbReference>
<feature type="domain" description="RNA polymerase sigma-70 region 2" evidence="4">
    <location>
        <begin position="34"/>
        <end position="98"/>
    </location>
</feature>
<proteinExistence type="predicted"/>
<keyword evidence="6" id="KW-1185">Reference proteome</keyword>
<evidence type="ECO:0000313" key="5">
    <source>
        <dbReference type="EMBL" id="MDM4018140.1"/>
    </source>
</evidence>
<evidence type="ECO:0000256" key="2">
    <source>
        <dbReference type="ARBA" id="ARBA00023082"/>
    </source>
</evidence>
<dbReference type="SUPFAM" id="SSF88946">
    <property type="entry name" value="Sigma2 domain of RNA polymerase sigma factors"/>
    <property type="match status" value="1"/>
</dbReference>
<dbReference type="Gene3D" id="1.10.1740.10">
    <property type="match status" value="1"/>
</dbReference>
<keyword evidence="1" id="KW-0805">Transcription regulation</keyword>
<comment type="caution">
    <text evidence="5">The sequence shown here is derived from an EMBL/GenBank/DDBJ whole genome shotgun (WGS) entry which is preliminary data.</text>
</comment>
<evidence type="ECO:0000259" key="4">
    <source>
        <dbReference type="Pfam" id="PF04542"/>
    </source>
</evidence>
<dbReference type="InterPro" id="IPR007627">
    <property type="entry name" value="RNA_pol_sigma70_r2"/>
</dbReference>
<name>A0ABT7PNU2_9BACT</name>
<organism evidence="5 6">
    <name type="scientific">Roseiconus lacunae</name>
    <dbReference type="NCBI Taxonomy" id="2605694"/>
    <lineage>
        <taxon>Bacteria</taxon>
        <taxon>Pseudomonadati</taxon>
        <taxon>Planctomycetota</taxon>
        <taxon>Planctomycetia</taxon>
        <taxon>Pirellulales</taxon>
        <taxon>Pirellulaceae</taxon>
        <taxon>Roseiconus</taxon>
    </lineage>
</organism>